<proteinExistence type="predicted"/>
<dbReference type="InterPro" id="IPR015947">
    <property type="entry name" value="PUA-like_sf"/>
</dbReference>
<organism evidence="2">
    <name type="scientific">marine sediment metagenome</name>
    <dbReference type="NCBI Taxonomy" id="412755"/>
    <lineage>
        <taxon>unclassified sequences</taxon>
        <taxon>metagenomes</taxon>
        <taxon>ecological metagenomes</taxon>
    </lineage>
</organism>
<name>A0A0F9S345_9ZZZZ</name>
<dbReference type="SUPFAM" id="SSF88697">
    <property type="entry name" value="PUA domain-like"/>
    <property type="match status" value="1"/>
</dbReference>
<comment type="caution">
    <text evidence="2">The sequence shown here is derived from an EMBL/GenBank/DDBJ whole genome shotgun (WGS) entry which is preliminary data.</text>
</comment>
<evidence type="ECO:0000313" key="2">
    <source>
        <dbReference type="EMBL" id="KKN63245.1"/>
    </source>
</evidence>
<protein>
    <recommendedName>
        <fullName evidence="1">ASCH domain-containing protein</fullName>
    </recommendedName>
</protein>
<sequence>MKALSLRDYGRDGRNFATYVYLGVKKIETRKWGTAYRGDILICCSAGSKSQHAGLALCIVEVVHIRMMAKVDERDACCELYPKARSWILKNHRSLSRHFPVKGTLGLYDVEIPKDVKIKPTGLF</sequence>
<gene>
    <name evidence="2" type="ORF">LCGC14_0503630</name>
</gene>
<dbReference type="InterPro" id="IPR007374">
    <property type="entry name" value="ASCH_domain"/>
</dbReference>
<dbReference type="Pfam" id="PF04266">
    <property type="entry name" value="ASCH"/>
    <property type="match status" value="1"/>
</dbReference>
<reference evidence="2" key="1">
    <citation type="journal article" date="2015" name="Nature">
        <title>Complex archaea that bridge the gap between prokaryotes and eukaryotes.</title>
        <authorList>
            <person name="Spang A."/>
            <person name="Saw J.H."/>
            <person name="Jorgensen S.L."/>
            <person name="Zaremba-Niedzwiedzka K."/>
            <person name="Martijn J."/>
            <person name="Lind A.E."/>
            <person name="van Eijk R."/>
            <person name="Schleper C."/>
            <person name="Guy L."/>
            <person name="Ettema T.J."/>
        </authorList>
    </citation>
    <scope>NUCLEOTIDE SEQUENCE</scope>
</reference>
<accession>A0A0F9S345</accession>
<feature type="domain" description="ASCH" evidence="1">
    <location>
        <begin position="16"/>
        <end position="94"/>
    </location>
</feature>
<dbReference type="EMBL" id="LAZR01000596">
    <property type="protein sequence ID" value="KKN63245.1"/>
    <property type="molecule type" value="Genomic_DNA"/>
</dbReference>
<dbReference type="Gene3D" id="2.30.130.30">
    <property type="entry name" value="Hypothetical protein"/>
    <property type="match status" value="1"/>
</dbReference>
<evidence type="ECO:0000259" key="1">
    <source>
        <dbReference type="Pfam" id="PF04266"/>
    </source>
</evidence>
<dbReference type="AlphaFoldDB" id="A0A0F9S345"/>